<name>A0A9D1AHA7_9FIRM</name>
<reference evidence="6" key="2">
    <citation type="journal article" date="2021" name="PeerJ">
        <title>Extensive microbial diversity within the chicken gut microbiome revealed by metagenomics and culture.</title>
        <authorList>
            <person name="Gilroy R."/>
            <person name="Ravi A."/>
            <person name="Getino M."/>
            <person name="Pursley I."/>
            <person name="Horton D.L."/>
            <person name="Alikhan N.F."/>
            <person name="Baker D."/>
            <person name="Gharbi K."/>
            <person name="Hall N."/>
            <person name="Watson M."/>
            <person name="Adriaenssens E.M."/>
            <person name="Foster-Nyarko E."/>
            <person name="Jarju S."/>
            <person name="Secka A."/>
            <person name="Antonio M."/>
            <person name="Oren A."/>
            <person name="Chaudhuri R.R."/>
            <person name="La Ragione R."/>
            <person name="Hildebrand F."/>
            <person name="Pallen M.J."/>
        </authorList>
    </citation>
    <scope>NUCLEOTIDE SEQUENCE</scope>
    <source>
        <strain evidence="6">ChiW25-3613</strain>
    </source>
</reference>
<protein>
    <recommendedName>
        <fullName evidence="3">Nuclease SbcCD subunit C</fullName>
    </recommendedName>
</protein>
<dbReference type="AlphaFoldDB" id="A0A9D1AHA7"/>
<evidence type="ECO:0000256" key="1">
    <source>
        <dbReference type="ARBA" id="ARBA00006930"/>
    </source>
</evidence>
<gene>
    <name evidence="6" type="ORF">IAB90_07365</name>
</gene>
<keyword evidence="4" id="KW-0175">Coiled coil</keyword>
<sequence>MKPVKLEFKGLNSFSERAVIDFEPLLKSGIFGIFGETGSGKSTILDAINFALYGDIERNPDKLDKINYKCGELDVKFIFDIFSDGARRTYLVERNIKKKSGTHRALLYEYSADGSSQAIADNVKSVNDKITDIIGINKEDFRKCIALPQGEFAQFVNSAPSERIELIERLFNLQKYGKALKAKLSARENAAQTEYAATEGALTAYEDATKEKLQELEGAAFALQSALDGLKLAADEAEKHYSHVNKLLEQKEAYAAAAARLEKLRARKPEFDELGRVLPALAVCERACAEADKAEACAVRIDALKADGEKLARQSLSVKGQSDEVERELREGGLDSLAEKLQRESALMEGMLPTADTLAARRAELERCRRQYRDESANGAEYAKLRDNKSAELKKAAAELSRCPDLNIDEYFKNELKGGILKDEYARALDYIKQLRAEMRTYNDNSPLYDFVGGELDKKAEEYKELILSVKDARIDVNGELRRFRDALEMKKKLELAVKKFEGELNTAELRAKSSGERIAELKERGVRLAGECGELSGKLKQVFGEEDAEKCKAMAADTKAKLQNLRLRKTELTEKAEKLKLQLNEYDKMLAANGAEIRSLAEQRATSERAAEEGVASAKMESLAACRALIKKYDGYEKALEDFNAFTTEYAKAEGEAKNAEPEEGADSVTEDSVADALSAKIEARAAYSRNISELAVAQKSAADLKERLKTKAELKKKFDCIKRECDLLGRLKSLLRDNKFMEYIANEHLVNISGAASRTLIELTDGRYYLAYVDNNFCVGDNYNGGEMRKVKTLSGGETFLVSLSLALALSSTICNRSLKSIEFFFLDEGFGTLDGDLIDTVLSALEKLKNENFSIGLISHVEELKHRISSKILVNKATESHGSTIRISC</sequence>
<accession>A0A9D1AHA7</accession>
<dbReference type="InterPro" id="IPR027417">
    <property type="entry name" value="P-loop_NTPase"/>
</dbReference>
<dbReference type="Pfam" id="PF13558">
    <property type="entry name" value="SbcC_Walker_B"/>
    <property type="match status" value="1"/>
</dbReference>
<dbReference type="SUPFAM" id="SSF52540">
    <property type="entry name" value="P-loop containing nucleoside triphosphate hydrolases"/>
    <property type="match status" value="1"/>
</dbReference>
<dbReference type="GO" id="GO:0016887">
    <property type="term" value="F:ATP hydrolysis activity"/>
    <property type="evidence" value="ECO:0007669"/>
    <property type="project" value="InterPro"/>
</dbReference>
<dbReference type="Pfam" id="PF13476">
    <property type="entry name" value="AAA_23"/>
    <property type="match status" value="1"/>
</dbReference>
<feature type="domain" description="Rad50/SbcC-type AAA" evidence="5">
    <location>
        <begin position="5"/>
        <end position="217"/>
    </location>
</feature>
<evidence type="ECO:0000256" key="4">
    <source>
        <dbReference type="SAM" id="Coils"/>
    </source>
</evidence>
<evidence type="ECO:0000256" key="2">
    <source>
        <dbReference type="ARBA" id="ARBA00011322"/>
    </source>
</evidence>
<proteinExistence type="inferred from homology"/>
<evidence type="ECO:0000259" key="5">
    <source>
        <dbReference type="Pfam" id="PF13476"/>
    </source>
</evidence>
<evidence type="ECO:0000313" key="7">
    <source>
        <dbReference type="Proteomes" id="UP000824179"/>
    </source>
</evidence>
<feature type="coiled-coil region" evidence="4">
    <location>
        <begin position="491"/>
        <end position="525"/>
    </location>
</feature>
<dbReference type="Gene3D" id="3.40.50.300">
    <property type="entry name" value="P-loop containing nucleotide triphosphate hydrolases"/>
    <property type="match status" value="2"/>
</dbReference>
<feature type="coiled-coil region" evidence="4">
    <location>
        <begin position="549"/>
        <end position="590"/>
    </location>
</feature>
<evidence type="ECO:0000256" key="3">
    <source>
        <dbReference type="ARBA" id="ARBA00013368"/>
    </source>
</evidence>
<evidence type="ECO:0000313" key="6">
    <source>
        <dbReference type="EMBL" id="HIR40182.1"/>
    </source>
</evidence>
<organism evidence="6 7">
    <name type="scientific">Candidatus Coproplasma stercoripullorum</name>
    <dbReference type="NCBI Taxonomy" id="2840751"/>
    <lineage>
        <taxon>Bacteria</taxon>
        <taxon>Bacillati</taxon>
        <taxon>Bacillota</taxon>
        <taxon>Clostridia</taxon>
        <taxon>Eubacteriales</taxon>
        <taxon>Candidatus Coproplasma</taxon>
    </lineage>
</organism>
<dbReference type="GO" id="GO:0006302">
    <property type="term" value="P:double-strand break repair"/>
    <property type="evidence" value="ECO:0007669"/>
    <property type="project" value="InterPro"/>
</dbReference>
<comment type="subunit">
    <text evidence="2">Heterodimer of SbcC and SbcD.</text>
</comment>
<dbReference type="PANTHER" id="PTHR32114">
    <property type="entry name" value="ABC TRANSPORTER ABCH.3"/>
    <property type="match status" value="1"/>
</dbReference>
<dbReference type="Proteomes" id="UP000824179">
    <property type="component" value="Unassembled WGS sequence"/>
</dbReference>
<dbReference type="InterPro" id="IPR038729">
    <property type="entry name" value="Rad50/SbcC_AAA"/>
</dbReference>
<comment type="caution">
    <text evidence="6">The sequence shown here is derived from an EMBL/GenBank/DDBJ whole genome shotgun (WGS) entry which is preliminary data.</text>
</comment>
<dbReference type="EMBL" id="DVHB01000130">
    <property type="protein sequence ID" value="HIR40182.1"/>
    <property type="molecule type" value="Genomic_DNA"/>
</dbReference>
<dbReference type="PANTHER" id="PTHR32114:SF2">
    <property type="entry name" value="ABC TRANSPORTER ABCH.3"/>
    <property type="match status" value="1"/>
</dbReference>
<reference evidence="6" key="1">
    <citation type="submission" date="2020-10" db="EMBL/GenBank/DDBJ databases">
        <authorList>
            <person name="Gilroy R."/>
        </authorList>
    </citation>
    <scope>NUCLEOTIDE SEQUENCE</scope>
    <source>
        <strain evidence="6">ChiW25-3613</strain>
    </source>
</reference>
<comment type="similarity">
    <text evidence="1">Belongs to the SMC family. SbcC subfamily.</text>
</comment>